<dbReference type="Pfam" id="PF00356">
    <property type="entry name" value="LacI"/>
    <property type="match status" value="1"/>
</dbReference>
<keyword evidence="3" id="KW-1185">Reference proteome</keyword>
<dbReference type="InterPro" id="IPR010982">
    <property type="entry name" value="Lambda_DNA-bd_dom_sf"/>
</dbReference>
<dbReference type="SUPFAM" id="SSF47413">
    <property type="entry name" value="lambda repressor-like DNA-binding domains"/>
    <property type="match status" value="1"/>
</dbReference>
<evidence type="ECO:0000313" key="2">
    <source>
        <dbReference type="EMBL" id="GMA37661.1"/>
    </source>
</evidence>
<dbReference type="InterPro" id="IPR000843">
    <property type="entry name" value="HTH_LacI"/>
</dbReference>
<dbReference type="Proteomes" id="UP001157125">
    <property type="component" value="Unassembled WGS sequence"/>
</dbReference>
<accession>A0ABQ6IIW9</accession>
<evidence type="ECO:0000259" key="1">
    <source>
        <dbReference type="PROSITE" id="PS50932"/>
    </source>
</evidence>
<comment type="caution">
    <text evidence="2">The sequence shown here is derived from an EMBL/GenBank/DDBJ whole genome shotgun (WGS) entry which is preliminary data.</text>
</comment>
<dbReference type="Gene3D" id="1.10.260.40">
    <property type="entry name" value="lambda repressor-like DNA-binding domains"/>
    <property type="match status" value="1"/>
</dbReference>
<feature type="domain" description="HTH lacI-type" evidence="1">
    <location>
        <begin position="10"/>
        <end position="55"/>
    </location>
</feature>
<evidence type="ECO:0000313" key="3">
    <source>
        <dbReference type="Proteomes" id="UP001157125"/>
    </source>
</evidence>
<reference evidence="3" key="1">
    <citation type="journal article" date="2019" name="Int. J. Syst. Evol. Microbiol.">
        <title>The Global Catalogue of Microorganisms (GCM) 10K type strain sequencing project: providing services to taxonomists for standard genome sequencing and annotation.</title>
        <authorList>
            <consortium name="The Broad Institute Genomics Platform"/>
            <consortium name="The Broad Institute Genome Sequencing Center for Infectious Disease"/>
            <person name="Wu L."/>
            <person name="Ma J."/>
        </authorList>
    </citation>
    <scope>NUCLEOTIDE SEQUENCE [LARGE SCALE GENOMIC DNA]</scope>
    <source>
        <strain evidence="3">NBRC 112299</strain>
    </source>
</reference>
<dbReference type="SMART" id="SM00354">
    <property type="entry name" value="HTH_LACI"/>
    <property type="match status" value="1"/>
</dbReference>
<dbReference type="RefSeq" id="WP_284329220.1">
    <property type="nucleotide sequence ID" value="NZ_BSUN01000001.1"/>
</dbReference>
<proteinExistence type="predicted"/>
<sequence length="55" mass="5605">MAGRIGRGRPTIAQIAQRTGVSAGAVSYALNGRPGVSDETRARILAVAKEARVGA</sequence>
<name>A0ABQ6IIW9_9MICO</name>
<organism evidence="2 3">
    <name type="scientific">Demequina litorisediminis</name>
    <dbReference type="NCBI Taxonomy" id="1849022"/>
    <lineage>
        <taxon>Bacteria</taxon>
        <taxon>Bacillati</taxon>
        <taxon>Actinomycetota</taxon>
        <taxon>Actinomycetes</taxon>
        <taxon>Micrococcales</taxon>
        <taxon>Demequinaceae</taxon>
        <taxon>Demequina</taxon>
    </lineage>
</organism>
<gene>
    <name evidence="2" type="ORF">GCM10025876_38650</name>
</gene>
<dbReference type="CDD" id="cd01392">
    <property type="entry name" value="HTH_LacI"/>
    <property type="match status" value="1"/>
</dbReference>
<protein>
    <recommendedName>
        <fullName evidence="1">HTH lacI-type domain-containing protein</fullName>
    </recommendedName>
</protein>
<dbReference type="PROSITE" id="PS50932">
    <property type="entry name" value="HTH_LACI_2"/>
    <property type="match status" value="1"/>
</dbReference>
<dbReference type="EMBL" id="BSUN01000001">
    <property type="protein sequence ID" value="GMA37661.1"/>
    <property type="molecule type" value="Genomic_DNA"/>
</dbReference>